<name>A0A0E9LVC2_9BACT</name>
<dbReference type="Proteomes" id="UP000032900">
    <property type="component" value="Unassembled WGS sequence"/>
</dbReference>
<protein>
    <recommendedName>
        <fullName evidence="1">DUF5017 domain-containing protein</fullName>
    </recommendedName>
</protein>
<dbReference type="RefSeq" id="WP_062123858.1">
    <property type="nucleotide sequence ID" value="NZ_BAZW01000009.1"/>
</dbReference>
<dbReference type="AlphaFoldDB" id="A0A0E9LVC2"/>
<sequence length="817" mass="90007">MRKILFYILSSLLVVFTACEYNEEHFPELDELVTPVDIRLLEDSLEAEDYAAIADLSANKALAKADGVEDELANLESSQSFSEALPAKTYMLAYLAELWPTLDNTSTVKVTYNFQQEYPAYLTELSGVEVYELTAEDYEDIWNDQPFYYLTPDKSLARNANDVLSAAYPEAEEDAIKVIAYNYSDEEPADYVDPVVTSINEDFSSVVTYEPVDLSGWINYAEVGEEYWEGRSYSGNTYPQFSAYGTGGEAIAWLISPEINLAEAASPVFSFDVNLGYFNAYLMQVLISEDYDEGDPTVANWTDVTHQFAIYSAASGYTNLYVAGVMDMSDYQENTFRVAFRYAGDANDDKTTTYQVDNLQIGDETTVVSEDAFSEDFAGGLDNWSNIVVQGTKEWSVSSYSNEFRAVYSAYGTTGEQEGWLVSPGITVPATGASQLLVDMAVGYHNANCLSVLVSEDFAGDVTTATWTDVTGEFSFPVSTGGYSDVVSAGAATLNAYKGKEIFVAFKYLGNAEEDRTTTYQIYDVNVKAYSRSVPDAAPGLKSASAVEADKYALYTYNGSAWEPYGSAVILNGSDYSAMGISNFSSSNKTEDYLPNYLEVHFPYALEGDVQTVAFFYGNRTNLSAEDYEFSNGVWTKVDMKEAVTDQFVKTNGSWLWNPSVVINLGPVRNDPFIMSYYQAASDWVWENIDVPAGAAEKGDGYVSGYGNNEYYAGTSAYYNNVDMRPQSARNQNPAAYGDLSDEEITALMMERLAEVMGAVLSQLHPEATPIEGVDITYTVNVGIYTGETISDVTHTIVYKVVGVGEFELVSGPDPIE</sequence>
<comment type="caution">
    <text evidence="2">The sequence shown here is derived from an EMBL/GenBank/DDBJ whole genome shotgun (WGS) entry which is preliminary data.</text>
</comment>
<evidence type="ECO:0000313" key="2">
    <source>
        <dbReference type="EMBL" id="GAO29517.1"/>
    </source>
</evidence>
<dbReference type="STRING" id="1236989.JCM15548_11710"/>
<dbReference type="NCBIfam" id="NF038128">
    <property type="entry name" value="choice_anch_J"/>
    <property type="match status" value="2"/>
</dbReference>
<dbReference type="EMBL" id="BAZW01000009">
    <property type="protein sequence ID" value="GAO29517.1"/>
    <property type="molecule type" value="Genomic_DNA"/>
</dbReference>
<gene>
    <name evidence="2" type="ORF">JCM15548_11710</name>
</gene>
<dbReference type="InterPro" id="IPR032185">
    <property type="entry name" value="DUF5017"/>
</dbReference>
<organism evidence="2 3">
    <name type="scientific">Geofilum rubicundum JCM 15548</name>
    <dbReference type="NCBI Taxonomy" id="1236989"/>
    <lineage>
        <taxon>Bacteria</taxon>
        <taxon>Pseudomonadati</taxon>
        <taxon>Bacteroidota</taxon>
        <taxon>Bacteroidia</taxon>
        <taxon>Marinilabiliales</taxon>
        <taxon>Marinilabiliaceae</taxon>
        <taxon>Geofilum</taxon>
    </lineage>
</organism>
<reference evidence="2 3" key="1">
    <citation type="journal article" date="2015" name="Microbes Environ.">
        <title>Distribution and evolution of nitrogen fixation genes in the phylum bacteroidetes.</title>
        <authorList>
            <person name="Inoue J."/>
            <person name="Oshima K."/>
            <person name="Suda W."/>
            <person name="Sakamoto M."/>
            <person name="Iino T."/>
            <person name="Noda S."/>
            <person name="Hongoh Y."/>
            <person name="Hattori M."/>
            <person name="Ohkuma M."/>
        </authorList>
    </citation>
    <scope>NUCLEOTIDE SEQUENCE [LARGE SCALE GENOMIC DNA]</scope>
    <source>
        <strain evidence="2">JCM 15548</strain>
    </source>
</reference>
<dbReference type="Pfam" id="PF16409">
    <property type="entry name" value="DUF5017"/>
    <property type="match status" value="1"/>
</dbReference>
<proteinExistence type="predicted"/>
<dbReference type="OrthoDB" id="1013052at2"/>
<evidence type="ECO:0000259" key="1">
    <source>
        <dbReference type="Pfam" id="PF16409"/>
    </source>
</evidence>
<dbReference type="PROSITE" id="PS51257">
    <property type="entry name" value="PROKAR_LIPOPROTEIN"/>
    <property type="match status" value="1"/>
</dbReference>
<evidence type="ECO:0000313" key="3">
    <source>
        <dbReference type="Proteomes" id="UP000032900"/>
    </source>
</evidence>
<keyword evidence="3" id="KW-1185">Reference proteome</keyword>
<accession>A0A0E9LVC2</accession>
<feature type="domain" description="DUF5017" evidence="1">
    <location>
        <begin position="441"/>
        <end position="526"/>
    </location>
</feature>